<dbReference type="Gene3D" id="3.30.70.1880">
    <property type="entry name" value="Protein of unknown function DUF881"/>
    <property type="match status" value="1"/>
</dbReference>
<gene>
    <name evidence="2" type="ORF">GCM10009810_23580</name>
</gene>
<evidence type="ECO:0000313" key="2">
    <source>
        <dbReference type="EMBL" id="GAA1763693.1"/>
    </source>
</evidence>
<dbReference type="PANTHER" id="PTHR37313">
    <property type="entry name" value="UPF0749 PROTEIN RV1825"/>
    <property type="match status" value="1"/>
</dbReference>
<evidence type="ECO:0000313" key="3">
    <source>
        <dbReference type="Proteomes" id="UP001501475"/>
    </source>
</evidence>
<proteinExistence type="inferred from homology"/>
<keyword evidence="3" id="KW-1185">Reference proteome</keyword>
<sequence length="257" mass="27194">MPTPISPARRNRALVLTRRPTRWSVLVPLVGVLAGVMLTVSSVAARGTDLRGDATGLPELIRERQLANARRIAQIEGLQAQVDAAAAAAAPANAELTGLTATVERLGEDVGTVPVHGPTVTVALNDSALTSEELPDWANVNDIVVHQQDVQAVVNALWRGGAEAMTIMDQRVIATSAVRCVGNTLILRGRVYSPPFVISAIGDPDALEAALAGDPQIQRYQEYVAALGLGYAVERTGEKTFPGYAATLDNTYARAVR</sequence>
<evidence type="ECO:0000256" key="1">
    <source>
        <dbReference type="ARBA" id="ARBA00009108"/>
    </source>
</evidence>
<dbReference type="PANTHER" id="PTHR37313:SF4">
    <property type="entry name" value="CONSERVED MEMBRANE PROTEIN-RELATED"/>
    <property type="match status" value="1"/>
</dbReference>
<comment type="caution">
    <text evidence="2">The sequence shown here is derived from an EMBL/GenBank/DDBJ whole genome shotgun (WGS) entry which is preliminary data.</text>
</comment>
<dbReference type="Proteomes" id="UP001501475">
    <property type="component" value="Unassembled WGS sequence"/>
</dbReference>
<organism evidence="2 3">
    <name type="scientific">Nostocoides vanveenii</name>
    <dbReference type="NCBI Taxonomy" id="330835"/>
    <lineage>
        <taxon>Bacteria</taxon>
        <taxon>Bacillati</taxon>
        <taxon>Actinomycetota</taxon>
        <taxon>Actinomycetes</taxon>
        <taxon>Micrococcales</taxon>
        <taxon>Intrasporangiaceae</taxon>
        <taxon>Nostocoides</taxon>
    </lineage>
</organism>
<dbReference type="EMBL" id="BAAAPN010000053">
    <property type="protein sequence ID" value="GAA1763693.1"/>
    <property type="molecule type" value="Genomic_DNA"/>
</dbReference>
<reference evidence="3" key="1">
    <citation type="journal article" date="2019" name="Int. J. Syst. Evol. Microbiol.">
        <title>The Global Catalogue of Microorganisms (GCM) 10K type strain sequencing project: providing services to taxonomists for standard genome sequencing and annotation.</title>
        <authorList>
            <consortium name="The Broad Institute Genomics Platform"/>
            <consortium name="The Broad Institute Genome Sequencing Center for Infectious Disease"/>
            <person name="Wu L."/>
            <person name="Ma J."/>
        </authorList>
    </citation>
    <scope>NUCLEOTIDE SEQUENCE [LARGE SCALE GENOMIC DNA]</scope>
    <source>
        <strain evidence="3">JCM 15591</strain>
    </source>
</reference>
<dbReference type="RefSeq" id="WP_344066481.1">
    <property type="nucleotide sequence ID" value="NZ_BAAAPN010000053.1"/>
</dbReference>
<comment type="similarity">
    <text evidence="1">Belongs to the UPF0749 family.</text>
</comment>
<dbReference type="InterPro" id="IPR010273">
    <property type="entry name" value="DUF881"/>
</dbReference>
<accession>A0ABP4WVA9</accession>
<name>A0ABP4WVA9_9MICO</name>
<protein>
    <submittedName>
        <fullName evidence="2">DUF881 domain-containing protein</fullName>
    </submittedName>
</protein>
<dbReference type="Pfam" id="PF05949">
    <property type="entry name" value="DUF881"/>
    <property type="match status" value="1"/>
</dbReference>